<keyword evidence="2 3" id="KW-0812">Transmembrane</keyword>
<dbReference type="InterPro" id="IPR029058">
    <property type="entry name" value="AB_hydrolase_fold"/>
</dbReference>
<comment type="caution">
    <text evidence="3">The sequence shown here is derived from an EMBL/GenBank/DDBJ whole genome shotgun (WGS) entry which is preliminary data.</text>
</comment>
<sequence length="1406" mass="155140">MRSRGESLGVIVVPTGCDEDGEGNGRSTEDGTQGALLSGRSGDALALAVRCDGALQGAHSPRRLLLLGKRPRSPARDTSFVTVPLLRSAPPSASPGSPQLPPVPFSPVTPEAGAAPTRPEARSSATISDLSGRDAASPSGVSVSVGATTASGGTLPRPSSLGRAAQRPQPPNGRSHGQLLLGLSGAGAELPGMVPQGGSAATPSLAKSDDGDLASPVPSLSCERSQGKHPAEANTTTDTAESKSSLNPAERSTGAPLQPVQNTLAQSAVGPKDVPGNGCPADLAAALPFGDSATPAVEAGASSRFGEASESLREGGTPGLNLEPYSFAPPQEDDQGAADQAQQESEDDADGRINSLDKLETVRYIKRPLGTFEKTLTYMKHREFIRKHHGVFGTTSLSSCIWWALGCQFLVMSVGMMTCERVDEEGPKYVRSFLDPKEVGGKLSIYFFSSLALTLILAIRFGGPLMLKWSARLSKLGCTMLLITAPAVQIRESLEGSVICATALYVAPLRLNGMVIFNGIFTQLQLLMFIGSMLNSLLWAKMHAFWFSHRSVKLWNVVKKQTIRLQIPQPIEHSLARDRQPGGERRIINADGLYIELHGFSFSNWFHHNLARFLPAKLVPSVVKPAVSVVFYVGQVDKDELPHGFGRWRSEAYHGESLVGYWDHGIPVGPFKSREFGTGSGFMCIRIGWCKVTKGVLRPDIQLGVGDAECCVSGAFFRTFPRVTLYPLRDEETDRAFAKRLPSRVLNELIANDKGATVGRLSLFTYKPADADGDVARRPSWLASQASSGDDIDDHEHPNSEGARSVVFSDRVQRIRGSMIMRAQMLFKRRTDRAAGESRAKFLQECQRMCLARMVPHLPNFGVPFTTEVHITVDRERGLYIGGWIPVNALIPLEPSKGPALKNMLPVCRGESFGLAQNGAPCVRHLTDEDEGAGLADQEAREKLKQRKLSESQMKGRGLHQRFGLALHQPERMMKRRGPQGEAEQRRLLEDFFFERPRIRRRTYDDESKCLIVRTVDKRKRRQLRATSMFAGRPNSSSSRKDIRPRRKSSSAAPLASNSSSPDDPLAPDDDPIKGFDWINNAPELQIDGWQRAEVMGIPEALIFIHGYNTNHVQSLQIMAQMLSFGNFPSYIKPFLFTWPAGRNFAEFFEARENANNPRIQDCFRDFILSLRDNGIRQIHIMAHSLGSRLLMNSLHRFAEDIFNKSLDLDGTDQLGLGASRDKMHLVTLIFLNPEFFLDDFVRHEYSFLRQYCSNISLFCDAHDGALWWSELFSGRQALGRSVFGLYTRPKGSGSDTGSDVARKLPPVYAETMACFQGYEPDYLKSDTREWLDLDVIDMTWLGNNVHAMRHSYWPLNREIIEDIRELVVTRKRARQRTSRLDRREGNVWVYRVAPSSLTSIFDSDI</sequence>
<feature type="compositionally biased region" description="Polar residues" evidence="1">
    <location>
        <begin position="233"/>
        <end position="247"/>
    </location>
</feature>
<proteinExistence type="predicted"/>
<evidence type="ECO:0000313" key="3">
    <source>
        <dbReference type="EMBL" id="PHJ22047.1"/>
    </source>
</evidence>
<dbReference type="InterPro" id="IPR010297">
    <property type="entry name" value="DUF900_hydrolase"/>
</dbReference>
<feature type="region of interest" description="Disordered" evidence="1">
    <location>
        <begin position="296"/>
        <end position="352"/>
    </location>
</feature>
<keyword evidence="2" id="KW-1133">Transmembrane helix</keyword>
<dbReference type="RefSeq" id="XP_067923724.1">
    <property type="nucleotide sequence ID" value="XM_068064293.1"/>
</dbReference>
<accession>A0A2C6KYF3</accession>
<feature type="transmembrane region" description="Helical" evidence="2">
    <location>
        <begin position="443"/>
        <end position="463"/>
    </location>
</feature>
<feature type="transmembrane region" description="Helical" evidence="2">
    <location>
        <begin position="515"/>
        <end position="540"/>
    </location>
</feature>
<reference evidence="3 4" key="1">
    <citation type="journal article" date="2017" name="Int. J. Parasitol.">
        <title>The genome of the protozoan parasite Cystoisospora suis and a reverse vaccinology approach to identify vaccine candidates.</title>
        <authorList>
            <person name="Palmieri N."/>
            <person name="Shrestha A."/>
            <person name="Ruttkowski B."/>
            <person name="Beck T."/>
            <person name="Vogl C."/>
            <person name="Tomley F."/>
            <person name="Blake D.P."/>
            <person name="Joachim A."/>
        </authorList>
    </citation>
    <scope>NUCLEOTIDE SEQUENCE [LARGE SCALE GENOMIC DNA]</scope>
    <source>
        <strain evidence="3 4">Wien I</strain>
    </source>
</reference>
<gene>
    <name evidence="3" type="ORF">CSUI_004098</name>
</gene>
<dbReference type="EMBL" id="MIGC01001850">
    <property type="protein sequence ID" value="PHJ22047.1"/>
    <property type="molecule type" value="Genomic_DNA"/>
</dbReference>
<feature type="region of interest" description="Disordered" evidence="1">
    <location>
        <begin position="1"/>
        <end position="37"/>
    </location>
</feature>
<protein>
    <submittedName>
        <fullName evidence="3">Transmembrane</fullName>
    </submittedName>
</protein>
<name>A0A2C6KYF3_9APIC</name>
<feature type="compositionally biased region" description="Low complexity" evidence="1">
    <location>
        <begin position="1050"/>
        <end position="1064"/>
    </location>
</feature>
<feature type="compositionally biased region" description="Low complexity" evidence="1">
    <location>
        <begin position="177"/>
        <end position="192"/>
    </location>
</feature>
<dbReference type="OrthoDB" id="446185at2759"/>
<evidence type="ECO:0000256" key="2">
    <source>
        <dbReference type="SAM" id="Phobius"/>
    </source>
</evidence>
<feature type="compositionally biased region" description="Low complexity" evidence="1">
    <location>
        <begin position="135"/>
        <end position="154"/>
    </location>
</feature>
<dbReference type="SUPFAM" id="SSF53474">
    <property type="entry name" value="alpha/beta-Hydrolases"/>
    <property type="match status" value="1"/>
</dbReference>
<dbReference type="Proteomes" id="UP000221165">
    <property type="component" value="Unassembled WGS sequence"/>
</dbReference>
<feature type="region of interest" description="Disordered" evidence="1">
    <location>
        <begin position="1024"/>
        <end position="1073"/>
    </location>
</feature>
<evidence type="ECO:0000313" key="4">
    <source>
        <dbReference type="Proteomes" id="UP000221165"/>
    </source>
</evidence>
<dbReference type="Pfam" id="PF05990">
    <property type="entry name" value="DUF900"/>
    <property type="match status" value="1"/>
</dbReference>
<feature type="compositionally biased region" description="Pro residues" evidence="1">
    <location>
        <begin position="98"/>
        <end position="107"/>
    </location>
</feature>
<dbReference type="PANTHER" id="PTHR36513">
    <property type="entry name" value="ABC TRANSMEMBRANE TYPE-1 DOMAIN-CONTAINING PROTEIN"/>
    <property type="match status" value="1"/>
</dbReference>
<organism evidence="3 4">
    <name type="scientific">Cystoisospora suis</name>
    <dbReference type="NCBI Taxonomy" id="483139"/>
    <lineage>
        <taxon>Eukaryota</taxon>
        <taxon>Sar</taxon>
        <taxon>Alveolata</taxon>
        <taxon>Apicomplexa</taxon>
        <taxon>Conoidasida</taxon>
        <taxon>Coccidia</taxon>
        <taxon>Eucoccidiorida</taxon>
        <taxon>Eimeriorina</taxon>
        <taxon>Sarcocystidae</taxon>
        <taxon>Cystoisospora</taxon>
    </lineage>
</organism>
<keyword evidence="4" id="KW-1185">Reference proteome</keyword>
<dbReference type="PANTHER" id="PTHR36513:SF1">
    <property type="entry name" value="TRANSMEMBRANE PROTEIN"/>
    <property type="match status" value="1"/>
</dbReference>
<dbReference type="GeneID" id="94427504"/>
<keyword evidence="2" id="KW-0472">Membrane</keyword>
<feature type="compositionally biased region" description="Low complexity" evidence="1">
    <location>
        <begin position="86"/>
        <end position="97"/>
    </location>
</feature>
<evidence type="ECO:0000256" key="1">
    <source>
        <dbReference type="SAM" id="MobiDB-lite"/>
    </source>
</evidence>
<feature type="region of interest" description="Disordered" evidence="1">
    <location>
        <begin position="86"/>
        <end position="259"/>
    </location>
</feature>
<dbReference type="VEuPathDB" id="ToxoDB:CSUI_004098"/>